<accession>A0A6J4CZA0</accession>
<dbReference type="AlphaFoldDB" id="A0A6J4CZA0"/>
<name>A0A6J4CZA0_9HELI</name>
<dbReference type="RefSeq" id="WP_064429937.1">
    <property type="nucleotide sequence ID" value="NZ_AP019774.1"/>
</dbReference>
<proteinExistence type="predicted"/>
<gene>
    <name evidence="1" type="ORF">SNTW_04750</name>
</gene>
<evidence type="ECO:0000313" key="1">
    <source>
        <dbReference type="EMBL" id="BCD69830.1"/>
    </source>
</evidence>
<evidence type="ECO:0000313" key="2">
    <source>
        <dbReference type="Proteomes" id="UP000317935"/>
    </source>
</evidence>
<dbReference type="Proteomes" id="UP000317935">
    <property type="component" value="Chromosome"/>
</dbReference>
<dbReference type="EMBL" id="AP019774">
    <property type="protein sequence ID" value="BCD69830.1"/>
    <property type="molecule type" value="Genomic_DNA"/>
</dbReference>
<protein>
    <submittedName>
        <fullName evidence="1">Uncharacterized protein</fullName>
    </submittedName>
</protein>
<organism evidence="1 2">
    <name type="scientific">Helicobacter suis</name>
    <dbReference type="NCBI Taxonomy" id="104628"/>
    <lineage>
        <taxon>Bacteria</taxon>
        <taxon>Pseudomonadati</taxon>
        <taxon>Campylobacterota</taxon>
        <taxon>Epsilonproteobacteria</taxon>
        <taxon>Campylobacterales</taxon>
        <taxon>Helicobacteraceae</taxon>
        <taxon>Helicobacter</taxon>
    </lineage>
</organism>
<sequence length="118" mass="14052">MYAARVMRGWWRIVLHLVYSSRVFPHIFDVFLAWRNNTKLEKSIELHHKIDTRLGWDEQNPKLSLKSKTSEEVMFKGIYDCLHADAILKLLEDLDLFLPNLNKHLKVFEESLGDYLDH</sequence>
<reference evidence="1 2" key="1">
    <citation type="submission" date="2019-06" db="EMBL/GenBank/DDBJ databases">
        <title>Complete genome sequence of Helicobacter suis SNTW101c.</title>
        <authorList>
            <person name="Rimbara E."/>
            <person name="Suzuki M."/>
            <person name="Matsui H."/>
            <person name="Nakamura M."/>
            <person name="Mori S."/>
            <person name="Shibayama K."/>
        </authorList>
    </citation>
    <scope>NUCLEOTIDE SEQUENCE [LARGE SCALE GENOMIC DNA]</scope>
    <source>
        <strain evidence="1 2">SNTW101c</strain>
    </source>
</reference>